<accession>A0ABM7MUH3</accession>
<keyword evidence="2" id="KW-1185">Reference proteome</keyword>
<proteinExistence type="predicted"/>
<evidence type="ECO:0000313" key="2">
    <source>
        <dbReference type="Proteomes" id="UP000824366"/>
    </source>
</evidence>
<sequence>MWSGAPHPPMRRTGLAHGGGRQFFALFAPHISYAEVGGLSVIINTADRKNAY</sequence>
<evidence type="ECO:0000313" key="1">
    <source>
        <dbReference type="EMBL" id="BCO29834.1"/>
    </source>
</evidence>
<protein>
    <submittedName>
        <fullName evidence="1">Uncharacterized protein</fullName>
    </submittedName>
</protein>
<name>A0ABM7MUH3_9BURK</name>
<gene>
    <name evidence="1" type="ORF">MIZ03_4758</name>
</gene>
<dbReference type="EMBL" id="AP024238">
    <property type="protein sequence ID" value="BCO29834.1"/>
    <property type="molecule type" value="Genomic_DNA"/>
</dbReference>
<organism evidence="1 2">
    <name type="scientific">Rhodoferax lithotrophicus</name>
    <dbReference type="NCBI Taxonomy" id="2798804"/>
    <lineage>
        <taxon>Bacteria</taxon>
        <taxon>Pseudomonadati</taxon>
        <taxon>Pseudomonadota</taxon>
        <taxon>Betaproteobacteria</taxon>
        <taxon>Burkholderiales</taxon>
        <taxon>Comamonadaceae</taxon>
        <taxon>Rhodoferax</taxon>
    </lineage>
</organism>
<dbReference type="Proteomes" id="UP000824366">
    <property type="component" value="Chromosome"/>
</dbReference>
<reference evidence="1 2" key="1">
    <citation type="journal article" date="2021" name="Microbiol. Spectr.">
        <title>A Single Bacterium Capable of Oxidation and Reduction of Iron at Circumneutral pH.</title>
        <authorList>
            <person name="Kato S."/>
            <person name="Ohkuma M."/>
        </authorList>
    </citation>
    <scope>NUCLEOTIDE SEQUENCE [LARGE SCALE GENOMIC DNA]</scope>
    <source>
        <strain evidence="1 2">MIZ03</strain>
    </source>
</reference>